<proteinExistence type="inferred from homology"/>
<protein>
    <submittedName>
        <fullName evidence="2">Asp/Glu/hydantoin racemase</fullName>
    </submittedName>
</protein>
<name>A0A3L7ADD2_9HYPH</name>
<sequence length="261" mass="27030">MRILLINPNTSADMTERMVATAGPVLAPDVELVALTATQGLPYIASRAEAVVAGALTLEMIAAHQDGMDAVVLAAFGDPGLIAARELFDLPVVAMAEAAMLTACMLGPKFSIVTFSPALTPWYEDAVALSGMQARCASIRVPEAGFRSVADVQHELEAELVETTRRAVAEDKADVVILAGAPLTGLAQRVADRVPVPLIDPLSAAVGQAQVLARLKPRPAAAGRFARPGPKPATGLSPALGAWIEHRPAAARTNGAHRSGG</sequence>
<dbReference type="PANTHER" id="PTHR28047">
    <property type="entry name" value="PROTEIN DCG1"/>
    <property type="match status" value="1"/>
</dbReference>
<comment type="caution">
    <text evidence="2">The sequence shown here is derived from an EMBL/GenBank/DDBJ whole genome shotgun (WGS) entry which is preliminary data.</text>
</comment>
<dbReference type="Pfam" id="PF01177">
    <property type="entry name" value="Asp_Glu_race"/>
    <property type="match status" value="1"/>
</dbReference>
<dbReference type="OrthoDB" id="9791723at2"/>
<evidence type="ECO:0000313" key="3">
    <source>
        <dbReference type="Proteomes" id="UP000269692"/>
    </source>
</evidence>
<dbReference type="Gene3D" id="3.40.50.12500">
    <property type="match status" value="1"/>
</dbReference>
<evidence type="ECO:0000256" key="1">
    <source>
        <dbReference type="ARBA" id="ARBA00038414"/>
    </source>
</evidence>
<evidence type="ECO:0000313" key="2">
    <source>
        <dbReference type="EMBL" id="RLP78409.1"/>
    </source>
</evidence>
<dbReference type="InterPro" id="IPR053714">
    <property type="entry name" value="Iso_Racemase_Enz_sf"/>
</dbReference>
<dbReference type="GO" id="GO:0047661">
    <property type="term" value="F:amino-acid racemase activity"/>
    <property type="evidence" value="ECO:0007669"/>
    <property type="project" value="InterPro"/>
</dbReference>
<dbReference type="AlphaFoldDB" id="A0A3L7ADD2"/>
<dbReference type="PANTHER" id="PTHR28047:SF5">
    <property type="entry name" value="PROTEIN DCG1"/>
    <property type="match status" value="1"/>
</dbReference>
<dbReference type="EMBL" id="RCTF01000008">
    <property type="protein sequence ID" value="RLP78409.1"/>
    <property type="molecule type" value="Genomic_DNA"/>
</dbReference>
<accession>A0A3L7ADD2</accession>
<reference evidence="2 3" key="1">
    <citation type="submission" date="2018-10" db="EMBL/GenBank/DDBJ databases">
        <title>Xanthobacter tagetidis genome sequencing and assembly.</title>
        <authorList>
            <person name="Maclea K.S."/>
            <person name="Goen A.E."/>
            <person name="Fatima S.A."/>
        </authorList>
    </citation>
    <scope>NUCLEOTIDE SEQUENCE [LARGE SCALE GENOMIC DNA]</scope>
    <source>
        <strain evidence="2 3">ATCC 700314</strain>
    </source>
</reference>
<dbReference type="RefSeq" id="WP_121623462.1">
    <property type="nucleotide sequence ID" value="NZ_JACIIW010000001.1"/>
</dbReference>
<comment type="similarity">
    <text evidence="1">Belongs to the HyuE racemase family.</text>
</comment>
<dbReference type="InterPro" id="IPR015942">
    <property type="entry name" value="Asp/Glu/hydantoin_racemase"/>
</dbReference>
<gene>
    <name evidence="2" type="ORF">D9R14_11415</name>
</gene>
<dbReference type="Proteomes" id="UP000269692">
    <property type="component" value="Unassembled WGS sequence"/>
</dbReference>
<keyword evidence="3" id="KW-1185">Reference proteome</keyword>
<organism evidence="2 3">
    <name type="scientific">Xanthobacter tagetidis</name>
    <dbReference type="NCBI Taxonomy" id="60216"/>
    <lineage>
        <taxon>Bacteria</taxon>
        <taxon>Pseudomonadati</taxon>
        <taxon>Pseudomonadota</taxon>
        <taxon>Alphaproteobacteria</taxon>
        <taxon>Hyphomicrobiales</taxon>
        <taxon>Xanthobacteraceae</taxon>
        <taxon>Xanthobacter</taxon>
    </lineage>
</organism>
<dbReference type="InterPro" id="IPR052186">
    <property type="entry name" value="Hydantoin_racemase-like"/>
</dbReference>